<dbReference type="EMBL" id="ACJW02000002">
    <property type="protein sequence ID" value="EEP68758.1"/>
    <property type="molecule type" value="Genomic_DNA"/>
</dbReference>
<evidence type="ECO:0000313" key="2">
    <source>
        <dbReference type="Proteomes" id="UP000003009"/>
    </source>
</evidence>
<reference evidence="1" key="1">
    <citation type="submission" date="2009-04" db="EMBL/GenBank/DDBJ databases">
        <authorList>
            <person name="Weinstock G."/>
            <person name="Sodergren E."/>
            <person name="Clifton S."/>
            <person name="Fulton L."/>
            <person name="Fulton B."/>
            <person name="Courtney L."/>
            <person name="Fronick C."/>
            <person name="Harrison M."/>
            <person name="Strong C."/>
            <person name="Farmer C."/>
            <person name="Delahaunty K."/>
            <person name="Markovic C."/>
            <person name="Hall O."/>
            <person name="Minx P."/>
            <person name="Tomlinson C."/>
            <person name="Mitreva M."/>
            <person name="Nelson J."/>
            <person name="Hou S."/>
            <person name="Wollam A."/>
            <person name="Pepin K.H."/>
            <person name="Johnson M."/>
            <person name="Bhonagiri V."/>
            <person name="Nash W.E."/>
            <person name="Warren W."/>
            <person name="Chinwalla A."/>
            <person name="Mardis E.R."/>
            <person name="Wilson R.K."/>
        </authorList>
    </citation>
    <scope>NUCLEOTIDE SEQUENCE [LARGE SCALE GENOMIC DNA]</scope>
    <source>
        <strain evidence="1">ATCC 51147</strain>
    </source>
</reference>
<name>C4GEV3_9NEIS</name>
<sequence length="42" mass="4704">MCDVAYQRQKSSLHFGDFKVQAAFWGCRVGIYAYAVSGCLRA</sequence>
<accession>C4GEV3</accession>
<organism evidence="1 2">
    <name type="scientific">Kingella oralis ATCC 51147</name>
    <dbReference type="NCBI Taxonomy" id="629741"/>
    <lineage>
        <taxon>Bacteria</taxon>
        <taxon>Pseudomonadati</taxon>
        <taxon>Pseudomonadota</taxon>
        <taxon>Betaproteobacteria</taxon>
        <taxon>Neisseriales</taxon>
        <taxon>Neisseriaceae</taxon>
        <taxon>Kingella</taxon>
    </lineage>
</organism>
<proteinExistence type="predicted"/>
<evidence type="ECO:0000313" key="1">
    <source>
        <dbReference type="EMBL" id="EEP68758.1"/>
    </source>
</evidence>
<comment type="caution">
    <text evidence="1">The sequence shown here is derived from an EMBL/GenBank/DDBJ whole genome shotgun (WGS) entry which is preliminary data.</text>
</comment>
<keyword evidence="2" id="KW-1185">Reference proteome</keyword>
<protein>
    <submittedName>
        <fullName evidence="1">Uncharacterized protein</fullName>
    </submittedName>
</protein>
<gene>
    <name evidence="1" type="ORF">GCWU000324_00662</name>
</gene>
<dbReference type="AlphaFoldDB" id="C4GEV3"/>
<dbReference type="HOGENOM" id="CLU_3252797_0_0_4"/>
<dbReference type="Proteomes" id="UP000003009">
    <property type="component" value="Unassembled WGS sequence"/>
</dbReference>